<comment type="caution">
    <text evidence="1">The sequence shown here is derived from an EMBL/GenBank/DDBJ whole genome shotgun (WGS) entry which is preliminary data.</text>
</comment>
<accession>A0A0V1KKD0</accession>
<keyword evidence="2" id="KW-1185">Reference proteome</keyword>
<evidence type="ECO:0000313" key="1">
    <source>
        <dbReference type="EMBL" id="KRZ47333.1"/>
    </source>
</evidence>
<dbReference type="EMBL" id="JYDW01000934">
    <property type="protein sequence ID" value="KRZ47333.1"/>
    <property type="molecule type" value="Genomic_DNA"/>
</dbReference>
<organism evidence="1 2">
    <name type="scientific">Trichinella nativa</name>
    <dbReference type="NCBI Taxonomy" id="6335"/>
    <lineage>
        <taxon>Eukaryota</taxon>
        <taxon>Metazoa</taxon>
        <taxon>Ecdysozoa</taxon>
        <taxon>Nematoda</taxon>
        <taxon>Enoplea</taxon>
        <taxon>Dorylaimia</taxon>
        <taxon>Trichinellida</taxon>
        <taxon>Trichinellidae</taxon>
        <taxon>Trichinella</taxon>
    </lineage>
</organism>
<name>A0A0V1KKD0_9BILA</name>
<dbReference type="Proteomes" id="UP000054721">
    <property type="component" value="Unassembled WGS sequence"/>
</dbReference>
<dbReference type="AlphaFoldDB" id="A0A0V1KKD0"/>
<sequence length="32" mass="3874">MLRFVYPEHYEGVVRFCRWSGKVSSCEYLMLS</sequence>
<proteinExistence type="predicted"/>
<protein>
    <submittedName>
        <fullName evidence="1">Uncharacterized protein</fullName>
    </submittedName>
</protein>
<reference evidence="1 2" key="1">
    <citation type="submission" date="2015-05" db="EMBL/GenBank/DDBJ databases">
        <title>Evolution of Trichinella species and genotypes.</title>
        <authorList>
            <person name="Korhonen P.K."/>
            <person name="Edoardo P."/>
            <person name="Giuseppe L.R."/>
            <person name="Gasser R.B."/>
        </authorList>
    </citation>
    <scope>NUCLEOTIDE SEQUENCE [LARGE SCALE GENOMIC DNA]</scope>
    <source>
        <strain evidence="1">ISS10</strain>
    </source>
</reference>
<gene>
    <name evidence="1" type="ORF">T02_15733</name>
</gene>
<evidence type="ECO:0000313" key="2">
    <source>
        <dbReference type="Proteomes" id="UP000054721"/>
    </source>
</evidence>